<organism evidence="1 2">
    <name type="scientific">Paractinoplanes atraurantiacus</name>
    <dbReference type="NCBI Taxonomy" id="1036182"/>
    <lineage>
        <taxon>Bacteria</taxon>
        <taxon>Bacillati</taxon>
        <taxon>Actinomycetota</taxon>
        <taxon>Actinomycetes</taxon>
        <taxon>Micromonosporales</taxon>
        <taxon>Micromonosporaceae</taxon>
        <taxon>Paractinoplanes</taxon>
    </lineage>
</organism>
<dbReference type="Gene3D" id="2.50.20.20">
    <property type="match status" value="1"/>
</dbReference>
<proteinExistence type="predicted"/>
<gene>
    <name evidence="1" type="ORF">SAMN05421748_14150</name>
</gene>
<reference evidence="1 2" key="1">
    <citation type="submission" date="2017-09" db="EMBL/GenBank/DDBJ databases">
        <authorList>
            <person name="Ehlers B."/>
            <person name="Leendertz F.H."/>
        </authorList>
    </citation>
    <scope>NUCLEOTIDE SEQUENCE [LARGE SCALE GENOMIC DNA]</scope>
    <source>
        <strain evidence="1 2">CGMCC 4.6857</strain>
    </source>
</reference>
<dbReference type="Proteomes" id="UP000219612">
    <property type="component" value="Unassembled WGS sequence"/>
</dbReference>
<evidence type="ECO:0000313" key="2">
    <source>
        <dbReference type="Proteomes" id="UP000219612"/>
    </source>
</evidence>
<dbReference type="AlphaFoldDB" id="A0A285KKV4"/>
<protein>
    <submittedName>
        <fullName evidence="1">Uncharacterized protein</fullName>
    </submittedName>
</protein>
<evidence type="ECO:0000313" key="1">
    <source>
        <dbReference type="EMBL" id="SNY72036.1"/>
    </source>
</evidence>
<accession>A0A285KKV4</accession>
<sequence length="243" mass="25882">MAVALLAGCTAAPAAEPAASSPAVAPSPSPTQLPPADAVKTALGRLAASTYTYTVSGDYWAGQKYRASGAHDPKGRKDSRTFTISGGDDAKTRKVIVIGDDSYENRNGNSFWMHADLTRLKPDSPYRYADPADPGGLARFTAAIHNFRRLSPTLYEGAARLEPTPSGITYLPLGAPVFRFKQAPPYVSYNVTTDARGDIASIRVVFTGDNGGTIVLTTTYSKIGQPVQITKPSPVRELSRLFS</sequence>
<name>A0A285KKV4_9ACTN</name>
<dbReference type="EMBL" id="OBDY01000041">
    <property type="protein sequence ID" value="SNY72036.1"/>
    <property type="molecule type" value="Genomic_DNA"/>
</dbReference>
<keyword evidence="2" id="KW-1185">Reference proteome</keyword>